<proteinExistence type="predicted"/>
<dbReference type="AlphaFoldDB" id="A0A9D3W2G0"/>
<organism evidence="2 3">
    <name type="scientific">Gossypium stocksii</name>
    <dbReference type="NCBI Taxonomy" id="47602"/>
    <lineage>
        <taxon>Eukaryota</taxon>
        <taxon>Viridiplantae</taxon>
        <taxon>Streptophyta</taxon>
        <taxon>Embryophyta</taxon>
        <taxon>Tracheophyta</taxon>
        <taxon>Spermatophyta</taxon>
        <taxon>Magnoliopsida</taxon>
        <taxon>eudicotyledons</taxon>
        <taxon>Gunneridae</taxon>
        <taxon>Pentapetalae</taxon>
        <taxon>rosids</taxon>
        <taxon>malvids</taxon>
        <taxon>Malvales</taxon>
        <taxon>Malvaceae</taxon>
        <taxon>Malvoideae</taxon>
        <taxon>Gossypium</taxon>
    </lineage>
</organism>
<evidence type="ECO:0000313" key="2">
    <source>
        <dbReference type="EMBL" id="KAH1107689.1"/>
    </source>
</evidence>
<evidence type="ECO:0000313" key="3">
    <source>
        <dbReference type="Proteomes" id="UP000828251"/>
    </source>
</evidence>
<gene>
    <name evidence="2" type="ORF">J1N35_011457</name>
</gene>
<accession>A0A9D3W2G0</accession>
<dbReference type="Proteomes" id="UP000828251">
    <property type="component" value="Unassembled WGS sequence"/>
</dbReference>
<protein>
    <submittedName>
        <fullName evidence="2">Uncharacterized protein</fullName>
    </submittedName>
</protein>
<evidence type="ECO:0000256" key="1">
    <source>
        <dbReference type="SAM" id="MobiDB-lite"/>
    </source>
</evidence>
<reference evidence="2 3" key="1">
    <citation type="journal article" date="2021" name="Plant Biotechnol. J.">
        <title>Multi-omics assisted identification of the key and species-specific regulatory components of drought-tolerant mechanisms in Gossypium stocksii.</title>
        <authorList>
            <person name="Yu D."/>
            <person name="Ke L."/>
            <person name="Zhang D."/>
            <person name="Wu Y."/>
            <person name="Sun Y."/>
            <person name="Mei J."/>
            <person name="Sun J."/>
            <person name="Sun Y."/>
        </authorList>
    </citation>
    <scope>NUCLEOTIDE SEQUENCE [LARGE SCALE GENOMIC DNA]</scope>
    <source>
        <strain evidence="3">cv. E1</strain>
        <tissue evidence="2">Leaf</tissue>
    </source>
</reference>
<dbReference type="EMBL" id="JAIQCV010000004">
    <property type="protein sequence ID" value="KAH1107689.1"/>
    <property type="molecule type" value="Genomic_DNA"/>
</dbReference>
<keyword evidence="3" id="KW-1185">Reference proteome</keyword>
<feature type="compositionally biased region" description="Basic and acidic residues" evidence="1">
    <location>
        <begin position="57"/>
        <end position="69"/>
    </location>
</feature>
<sequence length="69" mass="7773">MDSEALPTPGGDNPVVGTEALTRVVRDVLEKVFEARLERNRELDQARSMVCGKKRDRSLLKLEPHSAKR</sequence>
<name>A0A9D3W2G0_9ROSI</name>
<feature type="region of interest" description="Disordered" evidence="1">
    <location>
        <begin position="48"/>
        <end position="69"/>
    </location>
</feature>
<comment type="caution">
    <text evidence="2">The sequence shown here is derived from an EMBL/GenBank/DDBJ whole genome shotgun (WGS) entry which is preliminary data.</text>
</comment>
<feature type="non-terminal residue" evidence="2">
    <location>
        <position position="69"/>
    </location>
</feature>